<evidence type="ECO:0000313" key="4">
    <source>
        <dbReference type="Proteomes" id="UP000011550"/>
    </source>
</evidence>
<evidence type="ECO:0000259" key="1">
    <source>
        <dbReference type="Pfam" id="PF08350"/>
    </source>
</evidence>
<evidence type="ECO:0000259" key="2">
    <source>
        <dbReference type="Pfam" id="PF25213"/>
    </source>
</evidence>
<feature type="domain" description="Methanogenesis regulatory protein FilR1 middle" evidence="1">
    <location>
        <begin position="125"/>
        <end position="253"/>
    </location>
</feature>
<organism evidence="3 4">
    <name type="scientific">Haloferax mucosum ATCC BAA-1512</name>
    <dbReference type="NCBI Taxonomy" id="662479"/>
    <lineage>
        <taxon>Archaea</taxon>
        <taxon>Methanobacteriati</taxon>
        <taxon>Methanobacteriota</taxon>
        <taxon>Stenosarchaea group</taxon>
        <taxon>Halobacteria</taxon>
        <taxon>Halobacteriales</taxon>
        <taxon>Haloferacaceae</taxon>
        <taxon>Haloferax</taxon>
    </lineage>
</organism>
<proteinExistence type="predicted"/>
<dbReference type="OrthoDB" id="11410at2157"/>
<dbReference type="InterPro" id="IPR036390">
    <property type="entry name" value="WH_DNA-bd_sf"/>
</dbReference>
<reference evidence="3 4" key="1">
    <citation type="journal article" date="2014" name="PLoS Genet.">
        <title>Phylogenetically driven sequencing of extremely halophilic archaea reveals strategies for static and dynamic osmo-response.</title>
        <authorList>
            <person name="Becker E.A."/>
            <person name="Seitzer P.M."/>
            <person name="Tritt A."/>
            <person name="Larsen D."/>
            <person name="Krusor M."/>
            <person name="Yao A.I."/>
            <person name="Wu D."/>
            <person name="Madern D."/>
            <person name="Eisen J.A."/>
            <person name="Darling A.E."/>
            <person name="Facciotti M.T."/>
        </authorList>
    </citation>
    <scope>NUCLEOTIDE SEQUENCE [LARGE SCALE GENOMIC DNA]</scope>
    <source>
        <strain evidence="3 4">ATCC BAA-1512</strain>
    </source>
</reference>
<accession>M0IGI4</accession>
<feature type="domain" description="HVO-A0261-like N-terminal" evidence="2">
    <location>
        <begin position="15"/>
        <end position="86"/>
    </location>
</feature>
<dbReference type="PATRIC" id="fig|662479.7.peg.1275"/>
<dbReference type="Pfam" id="PF25213">
    <property type="entry name" value="HVO_A0261_N"/>
    <property type="match status" value="1"/>
</dbReference>
<comment type="caution">
    <text evidence="3">The sequence shown here is derived from an EMBL/GenBank/DDBJ whole genome shotgun (WGS) entry which is preliminary data.</text>
</comment>
<gene>
    <name evidence="3" type="ORF">C440_06312</name>
</gene>
<name>M0IGI4_9EURY</name>
<sequence>MSSLTQNGELRDVLHKRSVILEAVSDQPYTKPELTEILGTSRSTIDRGIDDLESIDCVERHNSRYAPTTKGELALAEYTKYTNIMDSLSRAGDILNYLPSDSSVSLAFLDGVSVYPSDPNVPDSALKASDDLLAISTRMNGLAPTALSTYPDTIEGGVQGHGLSVEIVVESNVLDSIIEVRSEAMARLAGYEDVEFYRTDVELPYALWIMEQEDGETAGMTVYNNGGIQGVLMNDSPAAVSWARKVYQGYRDNAVNVTESVAQTE</sequence>
<dbReference type="STRING" id="662479.C440_06312"/>
<dbReference type="RefSeq" id="WP_008319351.1">
    <property type="nucleotide sequence ID" value="NZ_AOLN01000010.1"/>
</dbReference>
<dbReference type="SUPFAM" id="SSF46785">
    <property type="entry name" value="Winged helix' DNA-binding domain"/>
    <property type="match status" value="1"/>
</dbReference>
<protein>
    <submittedName>
        <fullName evidence="3">Uncharacterized protein</fullName>
    </submittedName>
</protein>
<dbReference type="InterPro" id="IPR013561">
    <property type="entry name" value="FilR1_middle_dom"/>
</dbReference>
<keyword evidence="4" id="KW-1185">Reference proteome</keyword>
<evidence type="ECO:0000313" key="3">
    <source>
        <dbReference type="EMBL" id="ELZ95881.1"/>
    </source>
</evidence>
<dbReference type="Proteomes" id="UP000011550">
    <property type="component" value="Unassembled WGS sequence"/>
</dbReference>
<dbReference type="AlphaFoldDB" id="M0IGI4"/>
<dbReference type="EMBL" id="AOLN01000010">
    <property type="protein sequence ID" value="ELZ95881.1"/>
    <property type="molecule type" value="Genomic_DNA"/>
</dbReference>
<dbReference type="InterPro" id="IPR057527">
    <property type="entry name" value="HVO_A0261-like_N"/>
</dbReference>
<dbReference type="Pfam" id="PF08350">
    <property type="entry name" value="FilR1_middle"/>
    <property type="match status" value="1"/>
</dbReference>